<organism evidence="1 2">
    <name type="scientific">Colletotrichum higginsianum (strain IMI 349063)</name>
    <name type="common">Crucifer anthracnose fungus</name>
    <dbReference type="NCBI Taxonomy" id="759273"/>
    <lineage>
        <taxon>Eukaryota</taxon>
        <taxon>Fungi</taxon>
        <taxon>Dikarya</taxon>
        <taxon>Ascomycota</taxon>
        <taxon>Pezizomycotina</taxon>
        <taxon>Sordariomycetes</taxon>
        <taxon>Hypocreomycetidae</taxon>
        <taxon>Glomerellales</taxon>
        <taxon>Glomerellaceae</taxon>
        <taxon>Colletotrichum</taxon>
        <taxon>Colletotrichum destructivum species complex</taxon>
    </lineage>
</organism>
<dbReference type="AlphaFoldDB" id="H1V142"/>
<reference evidence="2" key="1">
    <citation type="journal article" date="2012" name="Nat. Genet.">
        <title>Lifestyle transitions in plant pathogenic Colletotrichum fungi deciphered by genome and transcriptome analyses.</title>
        <authorList>
            <person name="O'Connell R.J."/>
            <person name="Thon M.R."/>
            <person name="Hacquard S."/>
            <person name="Amyotte S.G."/>
            <person name="Kleemann J."/>
            <person name="Torres M.F."/>
            <person name="Damm U."/>
            <person name="Buiate E.A."/>
            <person name="Epstein L."/>
            <person name="Alkan N."/>
            <person name="Altmueller J."/>
            <person name="Alvarado-Balderrama L."/>
            <person name="Bauser C.A."/>
            <person name="Becker C."/>
            <person name="Birren B.W."/>
            <person name="Chen Z."/>
            <person name="Choi J."/>
            <person name="Crouch J.A."/>
            <person name="Duvick J.P."/>
            <person name="Farman M.A."/>
            <person name="Gan P."/>
            <person name="Heiman D."/>
            <person name="Henrissat B."/>
            <person name="Howard R.J."/>
            <person name="Kabbage M."/>
            <person name="Koch C."/>
            <person name="Kracher B."/>
            <person name="Kubo Y."/>
            <person name="Law A.D."/>
            <person name="Lebrun M.-H."/>
            <person name="Lee Y.-H."/>
            <person name="Miyara I."/>
            <person name="Moore N."/>
            <person name="Neumann U."/>
            <person name="Nordstroem K."/>
            <person name="Panaccione D.G."/>
            <person name="Panstruga R."/>
            <person name="Place M."/>
            <person name="Proctor R.H."/>
            <person name="Prusky D."/>
            <person name="Rech G."/>
            <person name="Reinhardt R."/>
            <person name="Rollins J.A."/>
            <person name="Rounsley S."/>
            <person name="Schardl C.L."/>
            <person name="Schwartz D.C."/>
            <person name="Shenoy N."/>
            <person name="Shirasu K."/>
            <person name="Sikhakolli U.R."/>
            <person name="Stueber K."/>
            <person name="Sukno S.A."/>
            <person name="Sweigard J.A."/>
            <person name="Takano Y."/>
            <person name="Takahara H."/>
            <person name="Trail F."/>
            <person name="van der Does H.C."/>
            <person name="Voll L.M."/>
            <person name="Will I."/>
            <person name="Young S."/>
            <person name="Zeng Q."/>
            <person name="Zhang J."/>
            <person name="Zhou S."/>
            <person name="Dickman M.B."/>
            <person name="Schulze-Lefert P."/>
            <person name="Ver Loren van Themaat E."/>
            <person name="Ma L.-J."/>
            <person name="Vaillancourt L.J."/>
        </authorList>
    </citation>
    <scope>NUCLEOTIDE SEQUENCE [LARGE SCALE GENOMIC DNA]</scope>
    <source>
        <strain evidence="2">IMI 349063</strain>
    </source>
</reference>
<dbReference type="HOGENOM" id="CLU_2677696_0_0_1"/>
<sequence length="75" mass="8086">MATRRSLHCLDLIKFGYFARVLRVSIAMSSSSSEMTVWRLLGSSVAELSSLLSGGVIDVLIVFRGSCSACAVCLR</sequence>
<dbReference type="EMBL" id="CACQ02000956">
    <property type="protein sequence ID" value="CCF33943.1"/>
    <property type="molecule type" value="Genomic_DNA"/>
</dbReference>
<proteinExistence type="predicted"/>
<protein>
    <submittedName>
        <fullName evidence="1">Uncharacterized protein</fullName>
    </submittedName>
</protein>
<evidence type="ECO:0000313" key="2">
    <source>
        <dbReference type="Proteomes" id="UP000007174"/>
    </source>
</evidence>
<name>H1V142_COLHI</name>
<accession>H1V142</accession>
<dbReference type="Proteomes" id="UP000007174">
    <property type="component" value="Unassembled WGS sequence"/>
</dbReference>
<feature type="non-terminal residue" evidence="1">
    <location>
        <position position="75"/>
    </location>
</feature>
<evidence type="ECO:0000313" key="1">
    <source>
        <dbReference type="EMBL" id="CCF33943.1"/>
    </source>
</evidence>
<gene>
    <name evidence="1" type="ORF">CH063_06036</name>
</gene>